<evidence type="ECO:0000256" key="2">
    <source>
        <dbReference type="SAM" id="MobiDB-lite"/>
    </source>
</evidence>
<accession>A0ABR4DBP1</accession>
<keyword evidence="1" id="KW-0862">Zinc</keyword>
<reference evidence="4 5" key="1">
    <citation type="journal article" date="2024" name="Commun. Biol.">
        <title>Comparative genomic analysis of thermophilic fungi reveals convergent evolutionary adaptations and gene losses.</title>
        <authorList>
            <person name="Steindorff A.S."/>
            <person name="Aguilar-Pontes M.V."/>
            <person name="Robinson A.J."/>
            <person name="Andreopoulos B."/>
            <person name="LaButti K."/>
            <person name="Kuo A."/>
            <person name="Mondo S."/>
            <person name="Riley R."/>
            <person name="Otillar R."/>
            <person name="Haridas S."/>
            <person name="Lipzen A."/>
            <person name="Grimwood J."/>
            <person name="Schmutz J."/>
            <person name="Clum A."/>
            <person name="Reid I.D."/>
            <person name="Moisan M.C."/>
            <person name="Butler G."/>
            <person name="Nguyen T.T.M."/>
            <person name="Dewar K."/>
            <person name="Conant G."/>
            <person name="Drula E."/>
            <person name="Henrissat B."/>
            <person name="Hansel C."/>
            <person name="Singer S."/>
            <person name="Hutchinson M.I."/>
            <person name="de Vries R.P."/>
            <person name="Natvig D.O."/>
            <person name="Powell A.J."/>
            <person name="Tsang A."/>
            <person name="Grigoriev I.V."/>
        </authorList>
    </citation>
    <scope>NUCLEOTIDE SEQUENCE [LARGE SCALE GENOMIC DNA]</scope>
    <source>
        <strain evidence="4 5">ATCC 22073</strain>
    </source>
</reference>
<dbReference type="PROSITE" id="PS50158">
    <property type="entry name" value="ZF_CCHC"/>
    <property type="match status" value="1"/>
</dbReference>
<evidence type="ECO:0000256" key="1">
    <source>
        <dbReference type="PROSITE-ProRule" id="PRU00047"/>
    </source>
</evidence>
<feature type="compositionally biased region" description="Polar residues" evidence="2">
    <location>
        <begin position="367"/>
        <end position="387"/>
    </location>
</feature>
<gene>
    <name evidence="4" type="ORF">VTJ83DRAFT_5050</name>
</gene>
<organism evidence="4 5">
    <name type="scientific">Remersonia thermophila</name>
    <dbReference type="NCBI Taxonomy" id="72144"/>
    <lineage>
        <taxon>Eukaryota</taxon>
        <taxon>Fungi</taxon>
        <taxon>Dikarya</taxon>
        <taxon>Ascomycota</taxon>
        <taxon>Pezizomycotina</taxon>
        <taxon>Sordariomycetes</taxon>
        <taxon>Sordariomycetidae</taxon>
        <taxon>Sordariales</taxon>
        <taxon>Sordariales incertae sedis</taxon>
        <taxon>Remersonia</taxon>
    </lineage>
</organism>
<keyword evidence="1" id="KW-0479">Metal-binding</keyword>
<sequence length="606" mass="65639">MHLAGNQQDGEVLGFQGRDGGTLDQVTNPAAKKLPLNLDKTGLPFHVRLLHERLMAMDVSQETAFAAEIAAWYWVAKAQSHDDHLLLDTFRCWRRKQAVADPASSRRLMIAEAALQKLIDAVSGRRKPDSDPVPAEDNDASSQTSAGEPMDIGIENVEASGSGGMGLTSDTAQESRLPADRTFPTGSNMEPVGPVKTFSKSMARAAALAMTPKKCGRCGQAGHGVYDCPTNINPKFDLKPSKGYKCPCCRKTGDHFVRFCPRNPDPKSIGYLRRRRAASGEAARRSKRSRAGVGKPLDHDGWDRYRPADWLARLSIEDKRPKRKATRSPSPRRAKPKHPWPSTTGHLRASTDAREGRLSCEDERSDNASGGSSVASQRRSSTPSRFGSRSVERMDLGNESENTSLLDVDHASTCGAEQQQRWEAEVLGMILEESGKTDLLLVAEGVECVRAPTPALLQLFKNQSPLWVNKKTVVRRRCCAVDFIRWPRGVAETPSTALSGAEQAEAAEPGLQGPTANPGATAENSDHVDLGDDDDPEMIKVWNAVVCALVSQGPDAQGVLPREHSSSAGQTGPPEIDGPVWGQGKPGFFAAPVHEIMGMEGPKRIG</sequence>
<comment type="caution">
    <text evidence="4">The sequence shown here is derived from an EMBL/GenBank/DDBJ whole genome shotgun (WGS) entry which is preliminary data.</text>
</comment>
<feature type="compositionally biased region" description="Basic residues" evidence="2">
    <location>
        <begin position="321"/>
        <end position="338"/>
    </location>
</feature>
<feature type="region of interest" description="Disordered" evidence="2">
    <location>
        <begin position="267"/>
        <end position="299"/>
    </location>
</feature>
<keyword evidence="1" id="KW-0863">Zinc-finger</keyword>
<feature type="compositionally biased region" description="Basic and acidic residues" evidence="2">
    <location>
        <begin position="349"/>
        <end position="366"/>
    </location>
</feature>
<feature type="domain" description="CCHC-type" evidence="3">
    <location>
        <begin position="214"/>
        <end position="229"/>
    </location>
</feature>
<feature type="region of interest" description="Disordered" evidence="2">
    <location>
        <begin position="556"/>
        <end position="580"/>
    </location>
</feature>
<dbReference type="Proteomes" id="UP001600064">
    <property type="component" value="Unassembled WGS sequence"/>
</dbReference>
<feature type="region of interest" description="Disordered" evidence="2">
    <location>
        <begin position="316"/>
        <end position="397"/>
    </location>
</feature>
<dbReference type="GeneID" id="98126252"/>
<evidence type="ECO:0000259" key="3">
    <source>
        <dbReference type="PROSITE" id="PS50158"/>
    </source>
</evidence>
<dbReference type="Gene3D" id="4.10.60.10">
    <property type="entry name" value="Zinc finger, CCHC-type"/>
    <property type="match status" value="1"/>
</dbReference>
<proteinExistence type="predicted"/>
<feature type="region of interest" description="Disordered" evidence="2">
    <location>
        <begin position="495"/>
        <end position="535"/>
    </location>
</feature>
<evidence type="ECO:0000313" key="5">
    <source>
        <dbReference type="Proteomes" id="UP001600064"/>
    </source>
</evidence>
<name>A0ABR4DBP1_9PEZI</name>
<dbReference type="InterPro" id="IPR001878">
    <property type="entry name" value="Znf_CCHC"/>
</dbReference>
<protein>
    <recommendedName>
        <fullName evidence="3">CCHC-type domain-containing protein</fullName>
    </recommendedName>
</protein>
<evidence type="ECO:0000313" key="4">
    <source>
        <dbReference type="EMBL" id="KAL2267773.1"/>
    </source>
</evidence>
<dbReference type="EMBL" id="JAZGUE010000004">
    <property type="protein sequence ID" value="KAL2267773.1"/>
    <property type="molecule type" value="Genomic_DNA"/>
</dbReference>
<dbReference type="RefSeq" id="XP_070866500.1">
    <property type="nucleotide sequence ID" value="XM_071011608.1"/>
</dbReference>
<keyword evidence="5" id="KW-1185">Reference proteome</keyword>
<feature type="region of interest" description="Disordered" evidence="2">
    <location>
        <begin position="122"/>
        <end position="171"/>
    </location>
</feature>